<evidence type="ECO:0008006" key="4">
    <source>
        <dbReference type="Google" id="ProtNLM"/>
    </source>
</evidence>
<proteinExistence type="predicted"/>
<accession>A0A9Q3ZIB0</accession>
<feature type="region of interest" description="Disordered" evidence="1">
    <location>
        <begin position="95"/>
        <end position="127"/>
    </location>
</feature>
<dbReference type="EMBL" id="JAJVKT010000032">
    <property type="protein sequence ID" value="MCE7510857.1"/>
    <property type="molecule type" value="Genomic_DNA"/>
</dbReference>
<organism evidence="2 3">
    <name type="scientific">Alloalcanivorax xenomutans</name>
    <dbReference type="NCBI Taxonomy" id="1094342"/>
    <lineage>
        <taxon>Bacteria</taxon>
        <taxon>Pseudomonadati</taxon>
        <taxon>Pseudomonadota</taxon>
        <taxon>Gammaproteobacteria</taxon>
        <taxon>Oceanospirillales</taxon>
        <taxon>Alcanivoracaceae</taxon>
        <taxon>Alloalcanivorax</taxon>
    </lineage>
</organism>
<evidence type="ECO:0000256" key="1">
    <source>
        <dbReference type="SAM" id="MobiDB-lite"/>
    </source>
</evidence>
<dbReference type="AlphaFoldDB" id="A0A9Q3ZIB0"/>
<gene>
    <name evidence="2" type="ORF">LZG35_19640</name>
</gene>
<dbReference type="Proteomes" id="UP001107961">
    <property type="component" value="Unassembled WGS sequence"/>
</dbReference>
<reference evidence="2" key="1">
    <citation type="submission" date="2022-01" db="EMBL/GenBank/DDBJ databases">
        <authorList>
            <person name="Karlyshev A.V."/>
            <person name="Jaspars M."/>
        </authorList>
    </citation>
    <scope>NUCLEOTIDE SEQUENCE</scope>
    <source>
        <strain evidence="2">AGSA3-2</strain>
    </source>
</reference>
<sequence>MSNKPDDGASQDPFEAWRSFLTEAERNINEGLSKAMATPQYTAASQGVLKALLQSQSTFQKMAKRYFETVNLATREDMAAIAERLDAIEEALNRLERDSATTAKSRSAGRVTATKPRRTRNSSISGK</sequence>
<dbReference type="RefSeq" id="WP_022996773.1">
    <property type="nucleotide sequence ID" value="NZ_CBDDTQ010000005.1"/>
</dbReference>
<keyword evidence="3" id="KW-1185">Reference proteome</keyword>
<protein>
    <recommendedName>
        <fullName evidence="4">Poly(3-hydroxyalkanoate) polymerase subunit PhaE</fullName>
    </recommendedName>
</protein>
<evidence type="ECO:0000313" key="2">
    <source>
        <dbReference type="EMBL" id="MCE7510857.1"/>
    </source>
</evidence>
<evidence type="ECO:0000313" key="3">
    <source>
        <dbReference type="Proteomes" id="UP001107961"/>
    </source>
</evidence>
<comment type="caution">
    <text evidence="2">The sequence shown here is derived from an EMBL/GenBank/DDBJ whole genome shotgun (WGS) entry which is preliminary data.</text>
</comment>
<name>A0A9Q3ZIB0_9GAMM</name>
<dbReference type="GeneID" id="94686681"/>
<dbReference type="KEGG" id="axe:P40_09565"/>